<dbReference type="Proteomes" id="UP001280629">
    <property type="component" value="Unassembled WGS sequence"/>
</dbReference>
<keyword evidence="2" id="KW-1185">Reference proteome</keyword>
<reference evidence="1 2" key="1">
    <citation type="submission" date="2023-06" db="EMBL/GenBank/DDBJ databases">
        <title>Sporosarcina sp. nov., isolated from Korean traditional fermented seafood 'Jeotgal'.</title>
        <authorList>
            <person name="Yang A.-I."/>
            <person name="Shin N.-R."/>
        </authorList>
    </citation>
    <scope>NUCLEOTIDE SEQUENCE [LARGE SCALE GENOMIC DNA]</scope>
    <source>
        <strain evidence="1 2">KCTC3840</strain>
    </source>
</reference>
<accession>A0ABU4G3H9</accession>
<dbReference type="RefSeq" id="WP_317937186.1">
    <property type="nucleotide sequence ID" value="NZ_JAUBDH010000017.1"/>
</dbReference>
<comment type="caution">
    <text evidence="1">The sequence shown here is derived from an EMBL/GenBank/DDBJ whole genome shotgun (WGS) entry which is preliminary data.</text>
</comment>
<proteinExistence type="predicted"/>
<name>A0ABU4G3H9_9BACL</name>
<dbReference type="EMBL" id="JAUBDH010000017">
    <property type="protein sequence ID" value="MDW0111519.1"/>
    <property type="molecule type" value="Genomic_DNA"/>
</dbReference>
<gene>
    <name evidence="1" type="ORF">QT716_15965</name>
</gene>
<organism evidence="1 2">
    <name type="scientific">Sporosarcina aquimarina</name>
    <dbReference type="NCBI Taxonomy" id="114975"/>
    <lineage>
        <taxon>Bacteria</taxon>
        <taxon>Bacillati</taxon>
        <taxon>Bacillota</taxon>
        <taxon>Bacilli</taxon>
        <taxon>Bacillales</taxon>
        <taxon>Caryophanaceae</taxon>
        <taxon>Sporosarcina</taxon>
    </lineage>
</organism>
<protein>
    <submittedName>
        <fullName evidence="1">Uncharacterized protein</fullName>
    </submittedName>
</protein>
<evidence type="ECO:0000313" key="1">
    <source>
        <dbReference type="EMBL" id="MDW0111519.1"/>
    </source>
</evidence>
<evidence type="ECO:0000313" key="2">
    <source>
        <dbReference type="Proteomes" id="UP001280629"/>
    </source>
</evidence>
<sequence length="176" mass="20641">MSQAEKIRELATEILTQDKGIQEEIMVNNQKFKGIRYNILKQKLLDWSDYKFTEGGVTGALYTLPDRVDGIFKVKTKKGVFFYFSSKEIQEKIKEDIIITESIEYIELASKVEEVSNAVRNILFNASHEFYKSTNQTDLDYLRKLLRSTSQLEDTLKEYKIEKSFEKIKNQNELPF</sequence>